<sequence length="84" mass="8753">MSESEFTLPIDAVSRANSNARRDGTFAGLTAGLLGVTGILSGYQFTQGFTAANMSRLRAEVAAAQEAKAKHKAAASEGEHTPQL</sequence>
<gene>
    <name evidence="1" type="ORF">B0F90DRAFT_1812933</name>
</gene>
<reference evidence="1" key="1">
    <citation type="journal article" date="2022" name="New Phytol.">
        <title>Evolutionary transition to the ectomycorrhizal habit in the genomes of a hyperdiverse lineage of mushroom-forming fungi.</title>
        <authorList>
            <person name="Looney B."/>
            <person name="Miyauchi S."/>
            <person name="Morin E."/>
            <person name="Drula E."/>
            <person name="Courty P.E."/>
            <person name="Kohler A."/>
            <person name="Kuo A."/>
            <person name="LaButti K."/>
            <person name="Pangilinan J."/>
            <person name="Lipzen A."/>
            <person name="Riley R."/>
            <person name="Andreopoulos W."/>
            <person name="He G."/>
            <person name="Johnson J."/>
            <person name="Nolan M."/>
            <person name="Tritt A."/>
            <person name="Barry K.W."/>
            <person name="Grigoriev I.V."/>
            <person name="Nagy L.G."/>
            <person name="Hibbett D."/>
            <person name="Henrissat B."/>
            <person name="Matheny P.B."/>
            <person name="Labbe J."/>
            <person name="Martin F.M."/>
        </authorList>
    </citation>
    <scope>NUCLEOTIDE SEQUENCE</scope>
    <source>
        <strain evidence="1">BPL690</strain>
    </source>
</reference>
<accession>A0AAD4MCP1</accession>
<evidence type="ECO:0000313" key="1">
    <source>
        <dbReference type="EMBL" id="KAI0307449.1"/>
    </source>
</evidence>
<proteinExistence type="predicted"/>
<name>A0AAD4MCP1_9AGAM</name>
<dbReference type="Proteomes" id="UP001203297">
    <property type="component" value="Unassembled WGS sequence"/>
</dbReference>
<dbReference type="EMBL" id="WTXG01000001">
    <property type="protein sequence ID" value="KAI0307449.1"/>
    <property type="molecule type" value="Genomic_DNA"/>
</dbReference>
<comment type="caution">
    <text evidence="1">The sequence shown here is derived from an EMBL/GenBank/DDBJ whole genome shotgun (WGS) entry which is preliminary data.</text>
</comment>
<protein>
    <submittedName>
        <fullName evidence="1">Uncharacterized protein</fullName>
    </submittedName>
</protein>
<keyword evidence="2" id="KW-1185">Reference proteome</keyword>
<dbReference type="AlphaFoldDB" id="A0AAD4MCP1"/>
<evidence type="ECO:0000313" key="2">
    <source>
        <dbReference type="Proteomes" id="UP001203297"/>
    </source>
</evidence>
<organism evidence="1 2">
    <name type="scientific">Multifurca ochricompacta</name>
    <dbReference type="NCBI Taxonomy" id="376703"/>
    <lineage>
        <taxon>Eukaryota</taxon>
        <taxon>Fungi</taxon>
        <taxon>Dikarya</taxon>
        <taxon>Basidiomycota</taxon>
        <taxon>Agaricomycotina</taxon>
        <taxon>Agaricomycetes</taxon>
        <taxon>Russulales</taxon>
        <taxon>Russulaceae</taxon>
        <taxon>Multifurca</taxon>
    </lineage>
</organism>